<proteinExistence type="predicted"/>
<feature type="compositionally biased region" description="Polar residues" evidence="1">
    <location>
        <begin position="783"/>
        <end position="797"/>
    </location>
</feature>
<feature type="compositionally biased region" description="Polar residues" evidence="1">
    <location>
        <begin position="824"/>
        <end position="871"/>
    </location>
</feature>
<accession>A0A8H2ZPT1</accession>
<feature type="region of interest" description="Disordered" evidence="1">
    <location>
        <begin position="191"/>
        <end position="263"/>
    </location>
</feature>
<evidence type="ECO:0000256" key="1">
    <source>
        <dbReference type="SAM" id="MobiDB-lite"/>
    </source>
</evidence>
<dbReference type="AlphaFoldDB" id="A0A8H2ZPT1"/>
<gene>
    <name evidence="2" type="ORF">SCLTRI_LOCUS4522</name>
</gene>
<reference evidence="2" key="1">
    <citation type="submission" date="2020-10" db="EMBL/GenBank/DDBJ databases">
        <authorList>
            <person name="Kusch S."/>
        </authorList>
    </citation>
    <scope>NUCLEOTIDE SEQUENCE</scope>
    <source>
        <strain evidence="2">SwB9</strain>
    </source>
</reference>
<evidence type="ECO:0000313" key="2">
    <source>
        <dbReference type="EMBL" id="CAD6444730.1"/>
    </source>
</evidence>
<organism evidence="2 3">
    <name type="scientific">Sclerotinia trifoliorum</name>
    <dbReference type="NCBI Taxonomy" id="28548"/>
    <lineage>
        <taxon>Eukaryota</taxon>
        <taxon>Fungi</taxon>
        <taxon>Dikarya</taxon>
        <taxon>Ascomycota</taxon>
        <taxon>Pezizomycotina</taxon>
        <taxon>Leotiomycetes</taxon>
        <taxon>Helotiales</taxon>
        <taxon>Sclerotiniaceae</taxon>
        <taxon>Sclerotinia</taxon>
    </lineage>
</organism>
<dbReference type="Proteomes" id="UP000624404">
    <property type="component" value="Unassembled WGS sequence"/>
</dbReference>
<comment type="caution">
    <text evidence="2">The sequence shown here is derived from an EMBL/GenBank/DDBJ whole genome shotgun (WGS) entry which is preliminary data.</text>
</comment>
<feature type="region of interest" description="Disordered" evidence="1">
    <location>
        <begin position="298"/>
        <end position="349"/>
    </location>
</feature>
<feature type="compositionally biased region" description="Polar residues" evidence="1">
    <location>
        <begin position="192"/>
        <end position="210"/>
    </location>
</feature>
<feature type="compositionally biased region" description="Acidic residues" evidence="1">
    <location>
        <begin position="467"/>
        <end position="476"/>
    </location>
</feature>
<feature type="compositionally biased region" description="Low complexity" evidence="1">
    <location>
        <begin position="798"/>
        <end position="823"/>
    </location>
</feature>
<feature type="region of interest" description="Disordered" evidence="1">
    <location>
        <begin position="83"/>
        <end position="116"/>
    </location>
</feature>
<feature type="region of interest" description="Disordered" evidence="1">
    <location>
        <begin position="783"/>
        <end position="883"/>
    </location>
</feature>
<evidence type="ECO:0000313" key="3">
    <source>
        <dbReference type="Proteomes" id="UP000624404"/>
    </source>
</evidence>
<protein>
    <submittedName>
        <fullName evidence="2">686bd6b2-dd3f-47b3-88e0-bf464b2269a8</fullName>
    </submittedName>
</protein>
<feature type="region of interest" description="Disordered" evidence="1">
    <location>
        <begin position="453"/>
        <end position="485"/>
    </location>
</feature>
<sequence length="883" mass="98609">MDVTSLLNSSSVAAEQQKNQGEKFVLPSRNRTPWDANGYSLPINASNHTINIKEFGTGNELSTVNAMNPKIHFYDSHRMDLEKSPHHKFSDSRSSLSSFTSTTNSTTPSSSNHSRFSSFSTINSSYPITSLHSHCKSSSENSTDLSCSPYSSITHQSKIESRSAPTSPHDRKISIMVSSPTENLDALATLAEQESSRSSPENKGVRSQSMAAAPGASLTDSADSIKESDSRPDSPSDAMLIRRPDLPRLNTDASDNGFESDHSSNYYRSAQLEFNHGAMHPTLHKRNISAPILRRPSRVSASGVGPIPELTPPNSTRLANLPSPLDDGDEDAEGDPATPPPADGDADTIPECMYIPNCDTGSQPRKAISHIFGRNKMCTRLIPQSVWVHYCRKHYQRSRYRNPKEYAKLQCDLVQQQIRRVYDWSSQNLRRGEPGTIKDWGIAIRKREQKRLDELKGSGRKRRASTLDDEEEGDEDAQGHRPPTAVPDWLLHVIGTGYSTEEILEIFNRLHQEVLEDLLPCFPDIEILPNITVDQDEPKSPKGYTKRKVSSAGHKRSQSLGVGAMKTQSYSSPAGKDRKMSQPVQYQSPNNGVPVYSATMKRRRPNPGDANSQHMQFAPLSTDVERRRMSFQPAFPSFDRIDENYQSHIGDNDFEFPRSRHSGRSSSVYQSPLAAPVARPLGIHQNQVETQIQQMETGGASFSMNGGMGTGMSMGMQSILPNRSRPQHQRSHSDFVVPRTAMQQNMMSGTAMQPNLISSQNFNNNIEFSTPQYQQPIYGQLNESHQQQGVRQNSYHMQQGRRQFAEQQHQQQQFAQQQQFHRQPSATSSVGNSPDISSVGQTSNPALQQGFQASPRRTQSSQMRGNQMFDENTTRRRKYDQGN</sequence>
<feature type="region of interest" description="Disordered" evidence="1">
    <location>
        <begin position="1"/>
        <end position="29"/>
    </location>
</feature>
<feature type="compositionally biased region" description="Low complexity" evidence="1">
    <location>
        <begin position="92"/>
        <end position="116"/>
    </location>
</feature>
<feature type="region of interest" description="Disordered" evidence="1">
    <location>
        <begin position="131"/>
        <end position="150"/>
    </location>
</feature>
<dbReference type="EMBL" id="CAJHIA010000012">
    <property type="protein sequence ID" value="CAD6444730.1"/>
    <property type="molecule type" value="Genomic_DNA"/>
</dbReference>
<feature type="compositionally biased region" description="Polar residues" evidence="1">
    <location>
        <begin position="582"/>
        <end position="591"/>
    </location>
</feature>
<feature type="compositionally biased region" description="Basic and acidic residues" evidence="1">
    <location>
        <begin position="223"/>
        <end position="246"/>
    </location>
</feature>
<keyword evidence="3" id="KW-1185">Reference proteome</keyword>
<name>A0A8H2ZPT1_9HELO</name>
<feature type="compositionally biased region" description="Polar residues" evidence="1">
    <location>
        <begin position="1"/>
        <end position="19"/>
    </location>
</feature>
<feature type="region of interest" description="Disordered" evidence="1">
    <location>
        <begin position="533"/>
        <end position="614"/>
    </location>
</feature>
<feature type="compositionally biased region" description="Basic residues" evidence="1">
    <location>
        <begin position="544"/>
        <end position="557"/>
    </location>
</feature>
<dbReference type="OrthoDB" id="4161595at2759"/>